<proteinExistence type="predicted"/>
<evidence type="ECO:0000256" key="1">
    <source>
        <dbReference type="PROSITE-ProRule" id="PRU00339"/>
    </source>
</evidence>
<dbReference type="PANTHER" id="PTHR12558:SF44">
    <property type="entry name" value="TETRATRICOPEPTIDE REPEAT-CONTAINING PROTEIN"/>
    <property type="match status" value="1"/>
</dbReference>
<evidence type="ECO:0000256" key="3">
    <source>
        <dbReference type="SAM" id="SignalP"/>
    </source>
</evidence>
<dbReference type="KEGG" id="lcre:Pla8534_07310"/>
<dbReference type="Proteomes" id="UP000317648">
    <property type="component" value="Chromosome"/>
</dbReference>
<evidence type="ECO:0000313" key="4">
    <source>
        <dbReference type="EMBL" id="QDU92958.1"/>
    </source>
</evidence>
<dbReference type="InterPro" id="IPR019734">
    <property type="entry name" value="TPR_rpt"/>
</dbReference>
<accession>A0A518DM88</accession>
<sequence precursor="true">MRLTAFFSFLLCLGLFLSVHSAVAQDAPRSSLIEDRAARKLMEAGDGRYDVEEFKKAVEVWQSVIERYPLSKVRFDAHMRLGTYFLERDRSYERARVHFDVVASEENRDEEQRAVATLKLGVCYYQDRNYGKCFSVMRDIIERFPVSPQVNQAYYYIGLGHFQLGHYSRAIAALEKVGTTLGESDSGIEKLEAGKRLFVKIEDADLAVLQQGEAIEITCTSTGGDEEKLQCYSVGRNVRVVLGSLPTRLGSPQAGNGFLEVKGGDQVKVSYTDRHTADKKVNEVVLKEVAVVGNARVQITDGAFGETLRGVVLGKQVNIQIGDADGDLTANVDQITAVAEVYRRKTDEEVETETAALIASGQSEIDPEDSGAGPEGIVVDPYKRIDRVEIKLTETDQPVGNAQINGLQSPVKDEDEAADGDDAAASAAETPAAAEATDPAAPQDPAPGAVADPGAIHTGVFRTSIALEKNETPNEQDDVLQAVPGDMVRIIYFDEKFRGEGSRDVIAQARCLEGNIGAVRVTRAVISDDELRVKTQLKTASALTNIGNRYKEFGLKSHAEEKYQTALEVCEEIMEEARQLGGRTLEETYVQLWQIYFQMDRLELAAAMAQRLQREFPNSGFVDDALLQLADVARKEGDLNRAIGIYNRLVRMEGSLLRGEAQFGIASCYEQMAENSPNSTTQMQDRAFQEYKKVFDNFPDSGRVGEAVAKMANHYYHQKDYGRAIDTFESVLATHPDAKFLDVILFNYGRCLYRMGRRAEASQRFNQLIGEFPESPLATDAKKISEALSRAGS</sequence>
<gene>
    <name evidence="4" type="ORF">Pla8534_07310</name>
</gene>
<feature type="compositionally biased region" description="Acidic residues" evidence="2">
    <location>
        <begin position="413"/>
        <end position="422"/>
    </location>
</feature>
<organism evidence="4 5">
    <name type="scientific">Lignipirellula cremea</name>
    <dbReference type="NCBI Taxonomy" id="2528010"/>
    <lineage>
        <taxon>Bacteria</taxon>
        <taxon>Pseudomonadati</taxon>
        <taxon>Planctomycetota</taxon>
        <taxon>Planctomycetia</taxon>
        <taxon>Pirellulales</taxon>
        <taxon>Pirellulaceae</taxon>
        <taxon>Lignipirellula</taxon>
    </lineage>
</organism>
<dbReference type="RefSeq" id="WP_145049349.1">
    <property type="nucleotide sequence ID" value="NZ_CP036433.1"/>
</dbReference>
<dbReference type="PANTHER" id="PTHR12558">
    <property type="entry name" value="CELL DIVISION CYCLE 16,23,27"/>
    <property type="match status" value="1"/>
</dbReference>
<feature type="compositionally biased region" description="Polar residues" evidence="2">
    <location>
        <begin position="395"/>
        <end position="408"/>
    </location>
</feature>
<feature type="chain" id="PRO_5021734951" evidence="3">
    <location>
        <begin position="25"/>
        <end position="793"/>
    </location>
</feature>
<dbReference type="GO" id="GO:0051301">
    <property type="term" value="P:cell division"/>
    <property type="evidence" value="ECO:0007669"/>
    <property type="project" value="TreeGrafter"/>
</dbReference>
<dbReference type="InterPro" id="IPR011990">
    <property type="entry name" value="TPR-like_helical_dom_sf"/>
</dbReference>
<dbReference type="EMBL" id="CP036433">
    <property type="protein sequence ID" value="QDU92958.1"/>
    <property type="molecule type" value="Genomic_DNA"/>
</dbReference>
<feature type="signal peptide" evidence="3">
    <location>
        <begin position="1"/>
        <end position="24"/>
    </location>
</feature>
<keyword evidence="1" id="KW-0802">TPR repeat</keyword>
<reference evidence="4 5" key="1">
    <citation type="submission" date="2019-02" db="EMBL/GenBank/DDBJ databases">
        <title>Deep-cultivation of Planctomycetes and their phenomic and genomic characterization uncovers novel biology.</title>
        <authorList>
            <person name="Wiegand S."/>
            <person name="Jogler M."/>
            <person name="Boedeker C."/>
            <person name="Pinto D."/>
            <person name="Vollmers J."/>
            <person name="Rivas-Marin E."/>
            <person name="Kohn T."/>
            <person name="Peeters S.H."/>
            <person name="Heuer A."/>
            <person name="Rast P."/>
            <person name="Oberbeckmann S."/>
            <person name="Bunk B."/>
            <person name="Jeske O."/>
            <person name="Meyerdierks A."/>
            <person name="Storesund J.E."/>
            <person name="Kallscheuer N."/>
            <person name="Luecker S."/>
            <person name="Lage O.M."/>
            <person name="Pohl T."/>
            <person name="Merkel B.J."/>
            <person name="Hornburger P."/>
            <person name="Mueller R.-W."/>
            <person name="Bruemmer F."/>
            <person name="Labrenz M."/>
            <person name="Spormann A.M."/>
            <person name="Op den Camp H."/>
            <person name="Overmann J."/>
            <person name="Amann R."/>
            <person name="Jetten M.S.M."/>
            <person name="Mascher T."/>
            <person name="Medema M.H."/>
            <person name="Devos D.P."/>
            <person name="Kaster A.-K."/>
            <person name="Ovreas L."/>
            <person name="Rohde M."/>
            <person name="Galperin M.Y."/>
            <person name="Jogler C."/>
        </authorList>
    </citation>
    <scope>NUCLEOTIDE SEQUENCE [LARGE SCALE GENOMIC DNA]</scope>
    <source>
        <strain evidence="4 5">Pla85_3_4</strain>
    </source>
</reference>
<evidence type="ECO:0000256" key="2">
    <source>
        <dbReference type="SAM" id="MobiDB-lite"/>
    </source>
</evidence>
<dbReference type="SUPFAM" id="SSF48452">
    <property type="entry name" value="TPR-like"/>
    <property type="match status" value="2"/>
</dbReference>
<dbReference type="OrthoDB" id="225229at2"/>
<keyword evidence="3" id="KW-0732">Signal</keyword>
<dbReference type="AlphaFoldDB" id="A0A518DM88"/>
<evidence type="ECO:0000313" key="5">
    <source>
        <dbReference type="Proteomes" id="UP000317648"/>
    </source>
</evidence>
<feature type="region of interest" description="Disordered" evidence="2">
    <location>
        <begin position="394"/>
        <end position="454"/>
    </location>
</feature>
<dbReference type="Gene3D" id="1.25.40.10">
    <property type="entry name" value="Tetratricopeptide repeat domain"/>
    <property type="match status" value="2"/>
</dbReference>
<dbReference type="SMART" id="SM00028">
    <property type="entry name" value="TPR"/>
    <property type="match status" value="8"/>
</dbReference>
<feature type="region of interest" description="Disordered" evidence="2">
    <location>
        <begin position="358"/>
        <end position="378"/>
    </location>
</feature>
<dbReference type="PROSITE" id="PS50005">
    <property type="entry name" value="TPR"/>
    <property type="match status" value="1"/>
</dbReference>
<protein>
    <submittedName>
        <fullName evidence="4">Tol-pal system protein YbgF</fullName>
    </submittedName>
</protein>
<feature type="compositionally biased region" description="Low complexity" evidence="2">
    <location>
        <begin position="423"/>
        <end position="454"/>
    </location>
</feature>
<feature type="repeat" description="TPR" evidence="1">
    <location>
        <begin position="705"/>
        <end position="738"/>
    </location>
</feature>
<keyword evidence="5" id="KW-1185">Reference proteome</keyword>
<dbReference type="Pfam" id="PF14559">
    <property type="entry name" value="TPR_19"/>
    <property type="match status" value="1"/>
</dbReference>
<name>A0A518DM88_9BACT</name>
<dbReference type="Pfam" id="PF13174">
    <property type="entry name" value="TPR_6"/>
    <property type="match status" value="2"/>
</dbReference>